<feature type="domain" description="AAA" evidence="1">
    <location>
        <begin position="14"/>
        <end position="88"/>
    </location>
</feature>
<dbReference type="SUPFAM" id="SSF52540">
    <property type="entry name" value="P-loop containing nucleoside triphosphate hydrolases"/>
    <property type="match status" value="1"/>
</dbReference>
<accession>A0A2M8GL09</accession>
<protein>
    <recommendedName>
        <fullName evidence="1">AAA domain-containing protein</fullName>
    </recommendedName>
</protein>
<dbReference type="AlphaFoldDB" id="A0A2M8GL09"/>
<dbReference type="PANTHER" id="PTHR43566:SF1">
    <property type="entry name" value="AAA+ ATPASE DOMAIN-CONTAINING PROTEIN"/>
    <property type="match status" value="1"/>
</dbReference>
<evidence type="ECO:0000313" key="2">
    <source>
        <dbReference type="EMBL" id="PJC81240.1"/>
    </source>
</evidence>
<gene>
    <name evidence="2" type="ORF">CO007_05705</name>
</gene>
<comment type="caution">
    <text evidence="2">The sequence shown here is derived from an EMBL/GenBank/DDBJ whole genome shotgun (WGS) entry which is preliminary data.</text>
</comment>
<organism evidence="2 3">
    <name type="scientific">Candidatus Roizmanbacteria bacterium CG_4_8_14_3_um_filter_36_10</name>
    <dbReference type="NCBI Taxonomy" id="1974834"/>
    <lineage>
        <taxon>Bacteria</taxon>
        <taxon>Candidatus Roizmaniibacteriota</taxon>
    </lineage>
</organism>
<sequence length="166" mass="19938">METIIDFFTKEIVVQNINRLKQPLYFFLDEIQLIPYWQDIIKRYYDLNLPLKFVVSGSSSLFVFEKSKESLAGRIFSFMLPVFSFEEYQRITNNNNFEEYLNFGQFPELWDFSDQTKKITYLKDSIIAKVLEVDIVKLYKLRKTYDFERLFWSLLPNTGQIIKSSN</sequence>
<reference evidence="3" key="1">
    <citation type="submission" date="2017-09" db="EMBL/GenBank/DDBJ databases">
        <title>Depth-based differentiation of microbial function through sediment-hosted aquifers and enrichment of novel symbionts in the deep terrestrial subsurface.</title>
        <authorList>
            <person name="Probst A.J."/>
            <person name="Ladd B."/>
            <person name="Jarett J.K."/>
            <person name="Geller-Mcgrath D.E."/>
            <person name="Sieber C.M.K."/>
            <person name="Emerson J.B."/>
            <person name="Anantharaman K."/>
            <person name="Thomas B.C."/>
            <person name="Malmstrom R."/>
            <person name="Stieglmeier M."/>
            <person name="Klingl A."/>
            <person name="Woyke T."/>
            <person name="Ryan C.M."/>
            <person name="Banfield J.F."/>
        </authorList>
    </citation>
    <scope>NUCLEOTIDE SEQUENCE [LARGE SCALE GENOMIC DNA]</scope>
</reference>
<dbReference type="Proteomes" id="UP000229370">
    <property type="component" value="Unassembled WGS sequence"/>
</dbReference>
<dbReference type="EMBL" id="PFQK01000098">
    <property type="protein sequence ID" value="PJC81240.1"/>
    <property type="molecule type" value="Genomic_DNA"/>
</dbReference>
<name>A0A2M8GL09_9BACT</name>
<evidence type="ECO:0000259" key="1">
    <source>
        <dbReference type="Pfam" id="PF13173"/>
    </source>
</evidence>
<dbReference type="PANTHER" id="PTHR43566">
    <property type="entry name" value="CONSERVED PROTEIN"/>
    <property type="match status" value="1"/>
</dbReference>
<evidence type="ECO:0000313" key="3">
    <source>
        <dbReference type="Proteomes" id="UP000229370"/>
    </source>
</evidence>
<dbReference type="InterPro" id="IPR027417">
    <property type="entry name" value="P-loop_NTPase"/>
</dbReference>
<dbReference type="InterPro" id="IPR041682">
    <property type="entry name" value="AAA_14"/>
</dbReference>
<dbReference type="Pfam" id="PF13173">
    <property type="entry name" value="AAA_14"/>
    <property type="match status" value="1"/>
</dbReference>
<proteinExistence type="predicted"/>